<comment type="similarity">
    <text evidence="3">Belongs to the FAD-dependent oxidoreductase family.</text>
</comment>
<evidence type="ECO:0000259" key="14">
    <source>
        <dbReference type="Pfam" id="PF18267"/>
    </source>
</evidence>
<dbReference type="InterPro" id="IPR007419">
    <property type="entry name" value="BFD-like_2Fe2S-bd_dom"/>
</dbReference>
<dbReference type="STRING" id="342108.amb3014"/>
<dbReference type="SUPFAM" id="SSF51905">
    <property type="entry name" value="FAD/NAD(P)-binding domain"/>
    <property type="match status" value="2"/>
</dbReference>
<dbReference type="Proteomes" id="UP000007058">
    <property type="component" value="Chromosome"/>
</dbReference>
<keyword evidence="4" id="KW-1003">Cell membrane</keyword>
<feature type="domain" description="FAD/NAD(P)-binding" evidence="13">
    <location>
        <begin position="16"/>
        <end position="294"/>
    </location>
</feature>
<keyword evidence="5" id="KW-0285">Flavoprotein</keyword>
<dbReference type="InterPro" id="IPR050260">
    <property type="entry name" value="FAD-bd_OxRdtase"/>
</dbReference>
<comment type="cofactor">
    <cofactor evidence="1">
        <name>FAD</name>
        <dbReference type="ChEBI" id="CHEBI:57692"/>
    </cofactor>
</comment>
<feature type="domain" description="BFD-like [2Fe-2S]-binding" evidence="12">
    <location>
        <begin position="431"/>
        <end position="480"/>
    </location>
</feature>
<evidence type="ECO:0000313" key="15">
    <source>
        <dbReference type="EMBL" id="BAE51818.1"/>
    </source>
</evidence>
<evidence type="ECO:0000256" key="4">
    <source>
        <dbReference type="ARBA" id="ARBA00022475"/>
    </source>
</evidence>
<evidence type="ECO:0000259" key="13">
    <source>
        <dbReference type="Pfam" id="PF07992"/>
    </source>
</evidence>
<keyword evidence="8 10" id="KW-1133">Transmembrane helix</keyword>
<dbReference type="PANTHER" id="PTHR43429:SF3">
    <property type="entry name" value="NITRITE REDUCTASE [NAD(P)H]"/>
    <property type="match status" value="1"/>
</dbReference>
<dbReference type="PRINTS" id="PR00411">
    <property type="entry name" value="PNDRDTASEI"/>
</dbReference>
<dbReference type="AlphaFoldDB" id="Q2W2V7"/>
<evidence type="ECO:0000256" key="6">
    <source>
        <dbReference type="ARBA" id="ARBA00022692"/>
    </source>
</evidence>
<feature type="domain" description="NADH-rubredoxin oxidoreductase C-terminal" evidence="14">
    <location>
        <begin position="329"/>
        <end position="390"/>
    </location>
</feature>
<dbReference type="InterPro" id="IPR023753">
    <property type="entry name" value="FAD/NAD-binding_dom"/>
</dbReference>
<comment type="subcellular location">
    <subcellularLocation>
        <location evidence="2">Cell membrane</location>
        <topology evidence="2">Multi-pass membrane protein</topology>
    </subcellularLocation>
</comment>
<dbReference type="GO" id="GO:0005886">
    <property type="term" value="C:plasma membrane"/>
    <property type="evidence" value="ECO:0007669"/>
    <property type="project" value="UniProtKB-SubCell"/>
</dbReference>
<dbReference type="Gene3D" id="3.30.390.30">
    <property type="match status" value="1"/>
</dbReference>
<dbReference type="InterPro" id="IPR016156">
    <property type="entry name" value="FAD/NAD-linked_Rdtase_dimer_sf"/>
</dbReference>
<evidence type="ECO:0000259" key="12">
    <source>
        <dbReference type="Pfam" id="PF04324"/>
    </source>
</evidence>
<evidence type="ECO:0000313" key="16">
    <source>
        <dbReference type="Proteomes" id="UP000007058"/>
    </source>
</evidence>
<dbReference type="GO" id="GO:0016491">
    <property type="term" value="F:oxidoreductase activity"/>
    <property type="evidence" value="ECO:0007669"/>
    <property type="project" value="InterPro"/>
</dbReference>
<organism evidence="15 16">
    <name type="scientific">Paramagnetospirillum magneticum (strain ATCC 700264 / AMB-1)</name>
    <name type="common">Magnetospirillum magneticum</name>
    <dbReference type="NCBI Taxonomy" id="342108"/>
    <lineage>
        <taxon>Bacteria</taxon>
        <taxon>Pseudomonadati</taxon>
        <taxon>Pseudomonadota</taxon>
        <taxon>Alphaproteobacteria</taxon>
        <taxon>Rhodospirillales</taxon>
        <taxon>Magnetospirillaceae</taxon>
        <taxon>Paramagnetospirillum</taxon>
    </lineage>
</organism>
<dbReference type="OrthoDB" id="7809559at2"/>
<name>Q2W2V7_PARM1</name>
<feature type="transmembrane region" description="Helical" evidence="10">
    <location>
        <begin position="609"/>
        <end position="632"/>
    </location>
</feature>
<proteinExistence type="inferred from homology"/>
<dbReference type="InterPro" id="IPR016174">
    <property type="entry name" value="Di-haem_cyt_TM"/>
</dbReference>
<evidence type="ECO:0000256" key="10">
    <source>
        <dbReference type="SAM" id="Phobius"/>
    </source>
</evidence>
<evidence type="ECO:0000256" key="5">
    <source>
        <dbReference type="ARBA" id="ARBA00022630"/>
    </source>
</evidence>
<dbReference type="GO" id="GO:0022904">
    <property type="term" value="P:respiratory electron transport chain"/>
    <property type="evidence" value="ECO:0007669"/>
    <property type="project" value="InterPro"/>
</dbReference>
<evidence type="ECO:0000256" key="3">
    <source>
        <dbReference type="ARBA" id="ARBA00006442"/>
    </source>
</evidence>
<dbReference type="SUPFAM" id="SSF81342">
    <property type="entry name" value="Transmembrane di-heme cytochromes"/>
    <property type="match status" value="1"/>
</dbReference>
<dbReference type="InterPro" id="IPR011577">
    <property type="entry name" value="Cyt_b561_bac/Ni-Hgenase"/>
</dbReference>
<dbReference type="EMBL" id="AP007255">
    <property type="protein sequence ID" value="BAE51818.1"/>
    <property type="molecule type" value="Genomic_DNA"/>
</dbReference>
<dbReference type="InterPro" id="IPR041575">
    <property type="entry name" value="Rubredoxin_C"/>
</dbReference>
<accession>Q2W2V7</accession>
<dbReference type="HOGENOM" id="CLU_003291_4_4_5"/>
<dbReference type="PRINTS" id="PR00368">
    <property type="entry name" value="FADPNR"/>
</dbReference>
<dbReference type="Pfam" id="PF07992">
    <property type="entry name" value="Pyr_redox_2"/>
    <property type="match status" value="1"/>
</dbReference>
<evidence type="ECO:0000256" key="9">
    <source>
        <dbReference type="ARBA" id="ARBA00023136"/>
    </source>
</evidence>
<evidence type="ECO:0000256" key="1">
    <source>
        <dbReference type="ARBA" id="ARBA00001974"/>
    </source>
</evidence>
<evidence type="ECO:0000259" key="11">
    <source>
        <dbReference type="Pfam" id="PF01292"/>
    </source>
</evidence>
<evidence type="ECO:0000256" key="2">
    <source>
        <dbReference type="ARBA" id="ARBA00004651"/>
    </source>
</evidence>
<feature type="domain" description="Cytochrome b561 bacterial/Ni-hydrogenase" evidence="11">
    <location>
        <begin position="505"/>
        <end position="643"/>
    </location>
</feature>
<evidence type="ECO:0000256" key="8">
    <source>
        <dbReference type="ARBA" id="ARBA00022989"/>
    </source>
</evidence>
<reference evidence="15 16" key="1">
    <citation type="journal article" date="2005" name="DNA Res.">
        <title>Complete genome sequence of the facultative anaerobic magnetotactic bacterium Magnetospirillum sp. strain AMB-1.</title>
        <authorList>
            <person name="Matsunaga T."/>
            <person name="Okamura Y."/>
            <person name="Fukuda Y."/>
            <person name="Wahyudi A.T."/>
            <person name="Murase Y."/>
            <person name="Takeyama H."/>
        </authorList>
    </citation>
    <scope>NUCLEOTIDE SEQUENCE [LARGE SCALE GENOMIC DNA]</scope>
    <source>
        <strain evidence="16">ATCC 700264 / AMB-1</strain>
    </source>
</reference>
<dbReference type="Gene3D" id="3.50.50.60">
    <property type="entry name" value="FAD/NAD(P)-binding domain"/>
    <property type="match status" value="2"/>
</dbReference>
<dbReference type="Pfam" id="PF04324">
    <property type="entry name" value="Fer2_BFD"/>
    <property type="match status" value="1"/>
</dbReference>
<dbReference type="Pfam" id="PF01292">
    <property type="entry name" value="Ni_hydr_CYTB"/>
    <property type="match status" value="1"/>
</dbReference>
<dbReference type="InterPro" id="IPR041854">
    <property type="entry name" value="BFD-like_2Fe2S-bd_dom_sf"/>
</dbReference>
<feature type="transmembrane region" description="Helical" evidence="10">
    <location>
        <begin position="513"/>
        <end position="535"/>
    </location>
</feature>
<feature type="transmembrane region" description="Helical" evidence="10">
    <location>
        <begin position="578"/>
        <end position="597"/>
    </location>
</feature>
<protein>
    <submittedName>
        <fullName evidence="15">NAD(P)H-nitrite reductase</fullName>
    </submittedName>
</protein>
<dbReference type="GO" id="GO:0009055">
    <property type="term" value="F:electron transfer activity"/>
    <property type="evidence" value="ECO:0007669"/>
    <property type="project" value="InterPro"/>
</dbReference>
<dbReference type="Gene3D" id="1.20.950.20">
    <property type="entry name" value="Transmembrane di-heme cytochromes, Chain C"/>
    <property type="match status" value="1"/>
</dbReference>
<dbReference type="KEGG" id="mag:amb3014"/>
<keyword evidence="16" id="KW-1185">Reference proteome</keyword>
<feature type="transmembrane region" description="Helical" evidence="10">
    <location>
        <begin position="547"/>
        <end position="566"/>
    </location>
</feature>
<keyword evidence="7" id="KW-0274">FAD</keyword>
<keyword evidence="6 10" id="KW-0812">Transmembrane</keyword>
<gene>
    <name evidence="15" type="ordered locus">amb3014</name>
</gene>
<dbReference type="Gene3D" id="1.10.10.1100">
    <property type="entry name" value="BFD-like [2Fe-2S]-binding domain"/>
    <property type="match status" value="1"/>
</dbReference>
<dbReference type="Pfam" id="PF18267">
    <property type="entry name" value="Rubredoxin_C"/>
    <property type="match status" value="1"/>
</dbReference>
<keyword evidence="9 10" id="KW-0472">Membrane</keyword>
<dbReference type="InterPro" id="IPR036188">
    <property type="entry name" value="FAD/NAD-bd_sf"/>
</dbReference>
<dbReference type="RefSeq" id="WP_011385390.1">
    <property type="nucleotide sequence ID" value="NC_007626.1"/>
</dbReference>
<dbReference type="PANTHER" id="PTHR43429">
    <property type="entry name" value="PYRIDINE NUCLEOTIDE-DISULFIDE OXIDOREDUCTASE DOMAIN-CONTAINING"/>
    <property type="match status" value="1"/>
</dbReference>
<evidence type="ECO:0000256" key="7">
    <source>
        <dbReference type="ARBA" id="ARBA00022827"/>
    </source>
</evidence>
<sequence length="649" mass="69615">MTATPAQVSPPLHRQRLVVVGNGMAALRTVEEILALAPDRFHITVLGAEPHGNYNRILLSSVLAGDKQVGDIVTHPPGWYAERGIALRTGDPVVSIDPEHRRVSTASGHVVAWDRLLLATGARPLMPALPGAGLEGVYGFRTIGDVQAMLASAGRHRRAVVVGGGVLGLEAAWGLRRQGMAVTVIHLTPWLMERQLDEVAAAMLRHDLERHGIACLTSAQAARLEGRERVEAVTLSDGRTIAADLVVMAVGIRPNTDLARQAGLEVGRGITVDARMRSSAPDIFAVGECVEHDGQCYGLVMPLWDMARVCAHHLTGGEGERLFTPPSLSTRLKIPGIALFSAGEPAAANDDDRELIHHDPGQSIYKKLVLRRGRLVGAVLYGDVEDSARVWQWLCDGDDVGHLCAGNLCLGRISGQCAAADPLENLPDDAVVCHCNGVTKGAIVAAIAEHGLTSLEQVTARTRACSGCGQCAALTARILARTLGEDGAEALAAETRRSEIRAGAFRLWHRANAVLMSVLAVTGLFLHFAGTPAALLRLEWAFGLHKWSGLTLVAAYGAFLGLTALFRRRWRANAEGMVMFVLMPALVVTGLAFLWPVLLPQEPQKVNGIAWVAVVHTVLAIALLMYLIHHLGTAPVQWWRKRKARAFGG</sequence>
<dbReference type="CDD" id="cd19943">
    <property type="entry name" value="NirB_Fer2_BFD-like_1"/>
    <property type="match status" value="1"/>
</dbReference>